<dbReference type="SUPFAM" id="SSF47353">
    <property type="entry name" value="Retrovirus capsid dimerization domain-like"/>
    <property type="match status" value="1"/>
</dbReference>
<feature type="compositionally biased region" description="Basic residues" evidence="1">
    <location>
        <begin position="39"/>
        <end position="50"/>
    </location>
</feature>
<dbReference type="SUPFAM" id="SSF100950">
    <property type="entry name" value="NagB/RpiA/CoA transferase-like"/>
    <property type="match status" value="1"/>
</dbReference>
<organism evidence="3 4">
    <name type="scientific">Knipowitschia caucasica</name>
    <name type="common">Caucasian dwarf goby</name>
    <name type="synonym">Pomatoschistus caucasicus</name>
    <dbReference type="NCBI Taxonomy" id="637954"/>
    <lineage>
        <taxon>Eukaryota</taxon>
        <taxon>Metazoa</taxon>
        <taxon>Chordata</taxon>
        <taxon>Craniata</taxon>
        <taxon>Vertebrata</taxon>
        <taxon>Euteleostomi</taxon>
        <taxon>Actinopterygii</taxon>
        <taxon>Neopterygii</taxon>
        <taxon>Teleostei</taxon>
        <taxon>Neoteleostei</taxon>
        <taxon>Acanthomorphata</taxon>
        <taxon>Gobiaria</taxon>
        <taxon>Gobiiformes</taxon>
        <taxon>Gobioidei</taxon>
        <taxon>Gobiidae</taxon>
        <taxon>Gobiinae</taxon>
        <taxon>Knipowitschia</taxon>
    </lineage>
</organism>
<keyword evidence="4" id="KW-1185">Reference proteome</keyword>
<evidence type="ECO:0000256" key="1">
    <source>
        <dbReference type="SAM" id="MobiDB-lite"/>
    </source>
</evidence>
<dbReference type="Gene3D" id="1.10.4020.10">
    <property type="entry name" value="DNA breaking-rejoining enzymes"/>
    <property type="match status" value="1"/>
</dbReference>
<dbReference type="AlphaFoldDB" id="A0AAV2MQZ8"/>
<dbReference type="PROSITE" id="PS50804">
    <property type="entry name" value="SCAN_BOX"/>
    <property type="match status" value="1"/>
</dbReference>
<evidence type="ECO:0000259" key="2">
    <source>
        <dbReference type="PROSITE" id="PS50804"/>
    </source>
</evidence>
<dbReference type="Proteomes" id="UP001497482">
    <property type="component" value="Chromosome 9"/>
</dbReference>
<dbReference type="CDD" id="cd07936">
    <property type="entry name" value="SCAN"/>
    <property type="match status" value="1"/>
</dbReference>
<feature type="region of interest" description="Disordered" evidence="1">
    <location>
        <begin position="259"/>
        <end position="281"/>
    </location>
</feature>
<dbReference type="Pfam" id="PF02023">
    <property type="entry name" value="SCAN"/>
    <property type="match status" value="1"/>
</dbReference>
<dbReference type="PANTHER" id="PTHR46888:SF1">
    <property type="entry name" value="RIBONUCLEASE H"/>
    <property type="match status" value="1"/>
</dbReference>
<gene>
    <name evidence="3" type="ORF">KC01_LOCUS41499</name>
</gene>
<reference evidence="3 4" key="1">
    <citation type="submission" date="2024-04" db="EMBL/GenBank/DDBJ databases">
        <authorList>
            <person name="Waldvogel A.-M."/>
            <person name="Schoenle A."/>
        </authorList>
    </citation>
    <scope>NUCLEOTIDE SEQUENCE [LARGE SCALE GENOMIC DNA]</scope>
</reference>
<sequence>MVAAVGWQAGRKVFVYPSAQVCGLRAMCNSQGALEQHGKRTKRKRNRKSNPGHSRSLDRICGKALEAYSAMDEERAHCYRDLKEALLAKFDISPETYRQQFRSSTLPSGESPTETYHRLRGLYHCWIRPEERTTEEVGEAIIKEQLLRVFPFEVRTWVKEREPGDGLTAAKLAVQYLNARKGGPARTGTTAQCGPAHPLLPRPPRQDSYPDRQDQPYLVSVGVVENLPVDAILGWDLPVLMDLLNERVSEESVQPLPDLDSSLWEGGTKGPKKSRRQRRFEKQMWSASPEDVLPLCWNVPDNVVPVSPFESGTWRDPAVLKSCVCPQAVFDVDKTKGLTLVEVWEGLTPDDIKACTGTDFEVSPNLKSMQQI</sequence>
<dbReference type="InterPro" id="IPR038269">
    <property type="entry name" value="SCAN_sf"/>
</dbReference>
<dbReference type="InterPro" id="IPR003309">
    <property type="entry name" value="SCAN_dom"/>
</dbReference>
<proteinExistence type="predicted"/>
<dbReference type="SMART" id="SM00431">
    <property type="entry name" value="SCAN"/>
    <property type="match status" value="1"/>
</dbReference>
<dbReference type="Gene3D" id="3.40.1080.10">
    <property type="entry name" value="Glutaconate Coenzyme A-transferase"/>
    <property type="match status" value="1"/>
</dbReference>
<feature type="domain" description="SCAN box" evidence="2">
    <location>
        <begin position="98"/>
        <end position="172"/>
    </location>
</feature>
<feature type="region of interest" description="Disordered" evidence="1">
    <location>
        <begin position="183"/>
        <end position="211"/>
    </location>
</feature>
<evidence type="ECO:0000313" key="3">
    <source>
        <dbReference type="EMBL" id="CAL1615574.1"/>
    </source>
</evidence>
<feature type="region of interest" description="Disordered" evidence="1">
    <location>
        <begin position="33"/>
        <end position="57"/>
    </location>
</feature>
<accession>A0AAV2MQZ8</accession>
<dbReference type="InterPro" id="IPR037171">
    <property type="entry name" value="NagB/RpiA_transferase-like"/>
</dbReference>
<dbReference type="EMBL" id="OZ035831">
    <property type="protein sequence ID" value="CAL1615574.1"/>
    <property type="molecule type" value="Genomic_DNA"/>
</dbReference>
<dbReference type="PANTHER" id="PTHR46888">
    <property type="entry name" value="ZINC KNUCKLE DOMAINCONTAINING PROTEIN-RELATED"/>
    <property type="match status" value="1"/>
</dbReference>
<feature type="compositionally biased region" description="Basic residues" evidence="1">
    <location>
        <begin position="270"/>
        <end position="279"/>
    </location>
</feature>
<name>A0AAV2MQZ8_KNICA</name>
<protein>
    <recommendedName>
        <fullName evidence="2">SCAN box domain-containing protein</fullName>
    </recommendedName>
</protein>
<evidence type="ECO:0000313" key="4">
    <source>
        <dbReference type="Proteomes" id="UP001497482"/>
    </source>
</evidence>